<evidence type="ECO:0000256" key="2">
    <source>
        <dbReference type="PIRSR" id="PIRSR639069-2"/>
    </source>
</evidence>
<dbReference type="PANTHER" id="PTHR40111">
    <property type="entry name" value="CEPHALOSPORIN-C DEACETYLASE"/>
    <property type="match status" value="1"/>
</dbReference>
<dbReference type="GO" id="GO:0005976">
    <property type="term" value="P:polysaccharide metabolic process"/>
    <property type="evidence" value="ECO:0007669"/>
    <property type="project" value="TreeGrafter"/>
</dbReference>
<dbReference type="Pfam" id="PF05448">
    <property type="entry name" value="AXE1"/>
    <property type="match status" value="1"/>
</dbReference>
<dbReference type="RefSeq" id="WP_147804383.1">
    <property type="nucleotide sequence ID" value="NZ_CP144914.1"/>
</dbReference>
<dbReference type="SUPFAM" id="SSF53474">
    <property type="entry name" value="alpha/beta-Hydrolases"/>
    <property type="match status" value="1"/>
</dbReference>
<evidence type="ECO:0000259" key="3">
    <source>
        <dbReference type="Pfam" id="PF05448"/>
    </source>
</evidence>
<feature type="active site" description="Nucleophile" evidence="1">
    <location>
        <position position="186"/>
    </location>
</feature>
<sequence length="323" mass="36819">MPLIDMPLEKLYTYEGRTPCPADFDIYWDRALKELDETKADVEIKPSLFQVPYASCYDLYFTGVKKARIHVKYVQPHRPPQGHSHFPAMLEFHGYSMDSGDWSSKLAYAAAGFAVFSMDVRGQGGASEDPGGVIGNTLQGHVTRGVQQGEDALFFRNVYLDTVQLARLVMDMEKINESHVTATGWSQGGGLTLACAALEPRLKQIAPVYPFLSDFLRVWEMDLAEEAYQDLRRHFRRYDPTHARKDEFFRRMGYIDIQHLMPRIRAEVLMGTGLMDAVCPPSTQFAAFNKIKAPKEAVIFPDFAHERLPGLHDRIWEFFVEKS</sequence>
<evidence type="ECO:0000313" key="5">
    <source>
        <dbReference type="Proteomes" id="UP000321816"/>
    </source>
</evidence>
<reference evidence="4 5" key="1">
    <citation type="submission" date="2024-01" db="EMBL/GenBank/DDBJ databases">
        <title>Complete Genome Sequence of Alkalicoccus halolimnae BZ-SZ-XJ29T, a Moderately Halophilic Bacterium Isolated from a Salt Lake.</title>
        <authorList>
            <person name="Zhao B."/>
        </authorList>
    </citation>
    <scope>NUCLEOTIDE SEQUENCE [LARGE SCALE GENOMIC DNA]</scope>
    <source>
        <strain evidence="4 5">BZ-SZ-XJ29</strain>
    </source>
</reference>
<dbReference type="OrthoDB" id="9770528at2"/>
<dbReference type="EMBL" id="CP144914">
    <property type="protein sequence ID" value="WWD79528.1"/>
    <property type="molecule type" value="Genomic_DNA"/>
</dbReference>
<evidence type="ECO:0000256" key="1">
    <source>
        <dbReference type="PIRSR" id="PIRSR639069-1"/>
    </source>
</evidence>
<organism evidence="4 5">
    <name type="scientific">Alkalicoccus halolimnae</name>
    <dbReference type="NCBI Taxonomy" id="1667239"/>
    <lineage>
        <taxon>Bacteria</taxon>
        <taxon>Bacillati</taxon>
        <taxon>Bacillota</taxon>
        <taxon>Bacilli</taxon>
        <taxon>Bacillales</taxon>
        <taxon>Bacillaceae</taxon>
        <taxon>Alkalicoccus</taxon>
    </lineage>
</organism>
<accession>A0A5C7F483</accession>
<keyword evidence="4" id="KW-0378">Hydrolase</keyword>
<protein>
    <submittedName>
        <fullName evidence="4">Alpha/beta fold hydrolase</fullName>
    </submittedName>
</protein>
<dbReference type="Gene3D" id="3.40.50.1820">
    <property type="entry name" value="alpha/beta hydrolase"/>
    <property type="match status" value="1"/>
</dbReference>
<name>A0A5C7F483_9BACI</name>
<dbReference type="Proteomes" id="UP000321816">
    <property type="component" value="Chromosome"/>
</dbReference>
<keyword evidence="5" id="KW-1185">Reference proteome</keyword>
<dbReference type="GO" id="GO:0052689">
    <property type="term" value="F:carboxylic ester hydrolase activity"/>
    <property type="evidence" value="ECO:0007669"/>
    <property type="project" value="TreeGrafter"/>
</dbReference>
<proteinExistence type="predicted"/>
<feature type="binding site" evidence="2">
    <location>
        <position position="95"/>
    </location>
    <ligand>
        <name>substrate</name>
    </ligand>
</feature>
<feature type="domain" description="Acetyl xylan esterase" evidence="3">
    <location>
        <begin position="1"/>
        <end position="319"/>
    </location>
</feature>
<gene>
    <name evidence="4" type="ORF">FTX54_014175</name>
</gene>
<dbReference type="InterPro" id="IPR029058">
    <property type="entry name" value="AB_hydrolase_fold"/>
</dbReference>
<evidence type="ECO:0000313" key="4">
    <source>
        <dbReference type="EMBL" id="WWD79528.1"/>
    </source>
</evidence>
<dbReference type="InterPro" id="IPR008391">
    <property type="entry name" value="AXE1_dom"/>
</dbReference>
<dbReference type="AlphaFoldDB" id="A0A5C7F483"/>
<dbReference type="InterPro" id="IPR039069">
    <property type="entry name" value="CE7"/>
</dbReference>
<feature type="active site" description="Charge relay system" evidence="1">
    <location>
        <position position="305"/>
    </location>
</feature>
<dbReference type="PANTHER" id="PTHR40111:SF1">
    <property type="entry name" value="CEPHALOSPORIN-C DEACETYLASE"/>
    <property type="match status" value="1"/>
</dbReference>
<feature type="active site" description="Charge relay system" evidence="1">
    <location>
        <position position="276"/>
    </location>
</feature>
<dbReference type="KEGG" id="ahal:FTX54_014175"/>